<dbReference type="InterPro" id="IPR036412">
    <property type="entry name" value="HAD-like_sf"/>
</dbReference>
<dbReference type="PRINTS" id="PR00413">
    <property type="entry name" value="HADHALOGNASE"/>
</dbReference>
<dbReference type="InterPro" id="IPR023198">
    <property type="entry name" value="PGP-like_dom2"/>
</dbReference>
<dbReference type="SFLD" id="SFLDG01129">
    <property type="entry name" value="C1.5:_HAD__Beta-PGM__Phosphata"/>
    <property type="match status" value="1"/>
</dbReference>
<keyword evidence="2" id="KW-1185">Reference proteome</keyword>
<evidence type="ECO:0000313" key="2">
    <source>
        <dbReference type="Proteomes" id="UP000095488"/>
    </source>
</evidence>
<gene>
    <name evidence="1" type="ORF">ERS852473_02238</name>
</gene>
<reference evidence="1 2" key="1">
    <citation type="submission" date="2015-09" db="EMBL/GenBank/DDBJ databases">
        <authorList>
            <consortium name="Pathogen Informatics"/>
        </authorList>
    </citation>
    <scope>NUCLEOTIDE SEQUENCE [LARGE SCALE GENOMIC DNA]</scope>
    <source>
        <strain evidence="1 2">2789STDY5834858</strain>
    </source>
</reference>
<evidence type="ECO:0000313" key="1">
    <source>
        <dbReference type="EMBL" id="CUO22390.1"/>
    </source>
</evidence>
<proteinExistence type="predicted"/>
<dbReference type="PANTHER" id="PTHR18901:SF38">
    <property type="entry name" value="PSEUDOURIDINE-5'-PHOSPHATASE"/>
    <property type="match status" value="1"/>
</dbReference>
<protein>
    <submittedName>
        <fullName evidence="1">Phosphorylated carbohydrates phosphatase TM_1254</fullName>
        <ecNumber evidence="1">3.1.3.-</ecNumber>
    </submittedName>
</protein>
<dbReference type="EC" id="3.1.3.-" evidence="1"/>
<dbReference type="PANTHER" id="PTHR18901">
    <property type="entry name" value="2-DEOXYGLUCOSE-6-PHOSPHATE PHOSPHATASE 2"/>
    <property type="match status" value="1"/>
</dbReference>
<dbReference type="Gene3D" id="1.10.150.240">
    <property type="entry name" value="Putative phosphatase, domain 2"/>
    <property type="match status" value="1"/>
</dbReference>
<dbReference type="RefSeq" id="WP_055260216.1">
    <property type="nucleotide sequence ID" value="NZ_CABIXL010000011.1"/>
</dbReference>
<dbReference type="EMBL" id="CYZR01000011">
    <property type="protein sequence ID" value="CUO22390.1"/>
    <property type="molecule type" value="Genomic_DNA"/>
</dbReference>
<comment type="caution">
    <text evidence="1">The sequence shown here is derived from an EMBL/GenBank/DDBJ whole genome shotgun (WGS) entry which is preliminary data.</text>
</comment>
<organism evidence="1 2">
    <name type="scientific">Sarcina ventriculi</name>
    <name type="common">Clostridium ventriculi</name>
    <dbReference type="NCBI Taxonomy" id="1267"/>
    <lineage>
        <taxon>Bacteria</taxon>
        <taxon>Bacillati</taxon>
        <taxon>Bacillota</taxon>
        <taxon>Clostridia</taxon>
        <taxon>Eubacteriales</taxon>
        <taxon>Clostridiaceae</taxon>
        <taxon>Sarcina</taxon>
    </lineage>
</organism>
<dbReference type="Pfam" id="PF13419">
    <property type="entry name" value="HAD_2"/>
    <property type="match status" value="1"/>
</dbReference>
<name>A0ABM9USJ4_SARVE</name>
<dbReference type="Proteomes" id="UP000095488">
    <property type="component" value="Unassembled WGS sequence"/>
</dbReference>
<dbReference type="NCBIfam" id="TIGR01509">
    <property type="entry name" value="HAD-SF-IA-v3"/>
    <property type="match status" value="1"/>
</dbReference>
<dbReference type="SUPFAM" id="SSF56784">
    <property type="entry name" value="HAD-like"/>
    <property type="match status" value="1"/>
</dbReference>
<dbReference type="CDD" id="cd07505">
    <property type="entry name" value="HAD_BPGM-like"/>
    <property type="match status" value="1"/>
</dbReference>
<accession>A0ABM9USJ4</accession>
<sequence>MIENAKAAIFDLDGTLVDSMWLWDKIDTTYLNSLGIDKPSDLKKEITHLSFDKTAEYFKKRFNIPNSIESILKTWYNMSYNEYTNNIKLKPGAKEFLEYLSNKGVKIGLATSNSMILVETCLKSNNIFNLFDKITLTSEVSRDKSFPDVYLLAAEKLNVSPKDCIVFEDILPAIHGAKSAGMKVIAVNDEPYTPLGDKAKIIKEADIYINDYNTLLNEIKVTI</sequence>
<dbReference type="SFLD" id="SFLDS00003">
    <property type="entry name" value="Haloacid_Dehalogenase"/>
    <property type="match status" value="1"/>
</dbReference>
<dbReference type="Gene3D" id="3.40.50.1000">
    <property type="entry name" value="HAD superfamily/HAD-like"/>
    <property type="match status" value="1"/>
</dbReference>
<keyword evidence="1" id="KW-0378">Hydrolase</keyword>
<dbReference type="GO" id="GO:0016787">
    <property type="term" value="F:hydrolase activity"/>
    <property type="evidence" value="ECO:0007669"/>
    <property type="project" value="UniProtKB-KW"/>
</dbReference>
<dbReference type="InterPro" id="IPR006439">
    <property type="entry name" value="HAD-SF_hydro_IA"/>
</dbReference>
<dbReference type="InterPro" id="IPR041492">
    <property type="entry name" value="HAD_2"/>
</dbReference>
<dbReference type="InterPro" id="IPR023214">
    <property type="entry name" value="HAD_sf"/>
</dbReference>